<evidence type="ECO:0000256" key="4">
    <source>
        <dbReference type="PROSITE-ProRule" id="PRU00146"/>
    </source>
</evidence>
<feature type="region of interest" description="Disordered" evidence="5">
    <location>
        <begin position="542"/>
        <end position="601"/>
    </location>
</feature>
<dbReference type="PROSITE" id="PS50016">
    <property type="entry name" value="ZF_PHD_2"/>
    <property type="match status" value="2"/>
</dbReference>
<dbReference type="PANTHER" id="PTHR24102:SF28">
    <property type="entry name" value="PHD-TYPE DOMAIN-CONTAINING PROTEIN"/>
    <property type="match status" value="1"/>
</dbReference>
<dbReference type="PANTHER" id="PTHR24102">
    <property type="entry name" value="PHD FINGER PROTEIN"/>
    <property type="match status" value="1"/>
</dbReference>
<feature type="region of interest" description="Disordered" evidence="5">
    <location>
        <begin position="665"/>
        <end position="711"/>
    </location>
</feature>
<feature type="domain" description="PHD-type" evidence="6">
    <location>
        <begin position="718"/>
        <end position="771"/>
    </location>
</feature>
<dbReference type="HOGENOM" id="CLU_006506_1_0_1"/>
<dbReference type="VEuPathDB" id="VectorBase:FBgn0031606"/>
<organism evidence="8">
    <name type="scientific">Drosophila melanogaster</name>
    <name type="common">Fruit fly</name>
    <dbReference type="NCBI Taxonomy" id="7227"/>
    <lineage>
        <taxon>Eukaryota</taxon>
        <taxon>Metazoa</taxon>
        <taxon>Ecdysozoa</taxon>
        <taxon>Arthropoda</taxon>
        <taxon>Hexapoda</taxon>
        <taxon>Insecta</taxon>
        <taxon>Pterygota</taxon>
        <taxon>Neoptera</taxon>
        <taxon>Endopterygota</taxon>
        <taxon>Diptera</taxon>
        <taxon>Brachycera</taxon>
        <taxon>Muscomorpha</taxon>
        <taxon>Ephydroidea</taxon>
        <taxon>Drosophilidae</taxon>
        <taxon>Drosophila</taxon>
        <taxon>Sophophora</taxon>
    </lineage>
</organism>
<dbReference type="InterPro" id="IPR001965">
    <property type="entry name" value="Znf_PHD"/>
</dbReference>
<dbReference type="OrthoDB" id="336088at2759"/>
<keyword evidence="1" id="KW-0479">Metal-binding</keyword>
<evidence type="ECO:0000259" key="6">
    <source>
        <dbReference type="PROSITE" id="PS50016"/>
    </source>
</evidence>
<proteinExistence type="evidence at transcript level"/>
<evidence type="ECO:0000259" key="7">
    <source>
        <dbReference type="PROSITE" id="PS51805"/>
    </source>
</evidence>
<evidence type="ECO:0000313" key="9">
    <source>
        <dbReference type="FlyBase" id="FBgn0031606"/>
    </source>
</evidence>
<dbReference type="Pfam" id="PF00628">
    <property type="entry name" value="PHD"/>
    <property type="match status" value="2"/>
</dbReference>
<feature type="region of interest" description="Disordered" evidence="5">
    <location>
        <begin position="323"/>
        <end position="348"/>
    </location>
</feature>
<feature type="compositionally biased region" description="Basic residues" evidence="5">
    <location>
        <begin position="576"/>
        <end position="585"/>
    </location>
</feature>
<gene>
    <name evidence="8 9" type="ORF">CG15439</name>
</gene>
<reference evidence="8" key="1">
    <citation type="submission" date="2001-12" db="EMBL/GenBank/DDBJ databases">
        <authorList>
            <person name="Stapleton M."/>
            <person name="Brokstein P."/>
            <person name="Hong L."/>
            <person name="Agbayani A."/>
            <person name="Carlson J."/>
            <person name="Champe M."/>
            <person name="Chavez C."/>
            <person name="Dorsett V."/>
            <person name="Farfan D."/>
            <person name="Frise E."/>
            <person name="George R."/>
            <person name="Gonzalez M."/>
            <person name="Guarin H."/>
            <person name="Li P."/>
            <person name="Liao G."/>
            <person name="Miranda A."/>
            <person name="Mungall C.J."/>
            <person name="Nunoo J."/>
            <person name="Pacleb J."/>
            <person name="Paragas V."/>
            <person name="Park S."/>
            <person name="Phouanenavong S."/>
            <person name="Wan K."/>
            <person name="Yu C."/>
            <person name="Lewis S.E."/>
            <person name="Rubin G.M."/>
            <person name="Celniker S."/>
        </authorList>
    </citation>
    <scope>NUCLEOTIDE SEQUENCE</scope>
    <source>
        <strain evidence="8">Berkeley</strain>
    </source>
</reference>
<dbReference type="FlyBase" id="FBgn0031606">
    <property type="gene designation" value="CG15439"/>
</dbReference>
<dbReference type="InterPro" id="IPR011011">
    <property type="entry name" value="Znf_FYVE_PHD"/>
</dbReference>
<dbReference type="PROSITE" id="PS51805">
    <property type="entry name" value="EPHD"/>
    <property type="match status" value="1"/>
</dbReference>
<dbReference type="Gene3D" id="2.30.30.1150">
    <property type="match status" value="1"/>
</dbReference>
<dbReference type="PROSITE" id="PS01359">
    <property type="entry name" value="ZF_PHD_1"/>
    <property type="match status" value="2"/>
</dbReference>
<dbReference type="InterPro" id="IPR013083">
    <property type="entry name" value="Znf_RING/FYVE/PHD"/>
</dbReference>
<evidence type="ECO:0000256" key="2">
    <source>
        <dbReference type="ARBA" id="ARBA00022771"/>
    </source>
</evidence>
<feature type="domain" description="PHD-type" evidence="7">
    <location>
        <begin position="1"/>
        <end position="69"/>
    </location>
</feature>
<evidence type="ECO:0000256" key="3">
    <source>
        <dbReference type="ARBA" id="ARBA00022833"/>
    </source>
</evidence>
<dbReference type="InterPro" id="IPR019786">
    <property type="entry name" value="Zinc_finger_PHD-type_CS"/>
</dbReference>
<dbReference type="CDD" id="cd15562">
    <property type="entry name" value="PHD2_PHF14"/>
    <property type="match status" value="1"/>
</dbReference>
<dbReference type="CDD" id="cd15563">
    <property type="entry name" value="PHD3_PHF14"/>
    <property type="match status" value="1"/>
</dbReference>
<dbReference type="SMART" id="SM00249">
    <property type="entry name" value="PHD"/>
    <property type="match status" value="3"/>
</dbReference>
<feature type="region of interest" description="Disordered" evidence="5">
    <location>
        <begin position="478"/>
        <end position="504"/>
    </location>
</feature>
<dbReference type="SUPFAM" id="SSF57903">
    <property type="entry name" value="FYVE/PHD zinc finger"/>
    <property type="match status" value="2"/>
</dbReference>
<evidence type="ECO:0000256" key="5">
    <source>
        <dbReference type="SAM" id="MobiDB-lite"/>
    </source>
</evidence>
<keyword evidence="2 4" id="KW-0863">Zinc-finger</keyword>
<dbReference type="AGR" id="FB:FBgn0031606"/>
<protein>
    <submittedName>
        <fullName evidence="8">LD18949p</fullName>
    </submittedName>
</protein>
<accession>Q8T096</accession>
<dbReference type="EMBL" id="AY069463">
    <property type="protein sequence ID" value="AAL39608.1"/>
    <property type="molecule type" value="mRNA"/>
</dbReference>
<dbReference type="Gene3D" id="3.30.40.10">
    <property type="entry name" value="Zinc/RING finger domain, C3HC4 (zinc finger)"/>
    <property type="match status" value="2"/>
</dbReference>
<dbReference type="InterPro" id="IPR019787">
    <property type="entry name" value="Znf_PHD-finger"/>
</dbReference>
<dbReference type="Bgee" id="FBgn0031606">
    <property type="expression patterns" value="Expressed in eye disc (Drosophila) and 21 other cell types or tissues"/>
</dbReference>
<dbReference type="InterPro" id="IPR034732">
    <property type="entry name" value="EPHD"/>
</dbReference>
<feature type="domain" description="PHD-type" evidence="6">
    <location>
        <begin position="355"/>
        <end position="409"/>
    </location>
</feature>
<feature type="compositionally biased region" description="Basic residues" evidence="5">
    <location>
        <begin position="549"/>
        <end position="563"/>
    </location>
</feature>
<sequence length="779" mass="85887">MQYSKWGAKVCSLCENALFARTGVCIGCDAGMCKTYFHVTCAQVAGFLIEAHHEDDAADPFYAHCKVHSEKEMIKKRRRNYHTLRLNMMQRAREKEALAAEHETPAPHPNPAQARIQRKLLKIQHKYTRHKELKPTPWVPTQKMSRLLTTSASACRRLLAKAEIMSVDVQHLEQREAHINALTDIRKKWHIAPAFSVEFTAYYMDRIVRMDDFRQQQRELISHNAILSKDQDVLRAQYDTALEERKAVKATKDSLLTSIKSLHTALGQIAPNMTLPSVDLIAHPLPEAPPKTSTPTPPQRPISVPTAAALKMGVGFPLGHLGPPGSKMDSSRMLSTHAKQGKHSTSSASVEAAPSVSCGICKRSKDQHLLVKCDTCNLHYHLGCLNPPLTRPPKKSKQYGWQCSECCDKSEGSDAVTEISSGPRKSRTRFNKDGHLVYVDRYSLDDIPVAAVNVPKESHTKRALNKSLPAPAPEYIEDLTKSPKRPKLQSPCKTPINVPAENVTPTTDAAPVAASAATPAAAPTLPTPNTIVINLSGCEDSIDDSSGKLSRKGKRKDKHKNKHNLSSDTEKSIGKEHKRKRKKRAHLDESSTHLDNAGNTSGSTIKIIFKALRLPGEDAPESQYFYVPANAVRSVDEASRPTSVETVEDSVQGAEQALAPIVLPAASPQKVREPKETAASASVNPTPSPKRKVSPRKASPRKPRVGRPRVSNAKPNVEISCCVCSQTGKSNQVVTCDECHRHYHFACLDPPLKKSPKIRGYSWHCADCDPTDEDALPKK</sequence>
<name>Q8T096_DROME</name>
<keyword evidence="3" id="KW-0862">Zinc</keyword>
<dbReference type="ExpressionAtlas" id="Q8T096">
    <property type="expression patterns" value="baseline and differential"/>
</dbReference>
<dbReference type="AlphaFoldDB" id="Q8T096"/>
<evidence type="ECO:0000313" key="8">
    <source>
        <dbReference type="EMBL" id="AAL39608.1"/>
    </source>
</evidence>
<dbReference type="GO" id="GO:0008270">
    <property type="term" value="F:zinc ion binding"/>
    <property type="evidence" value="ECO:0007669"/>
    <property type="project" value="UniProtKB-KW"/>
</dbReference>
<dbReference type="PeptideAtlas" id="Q8T096"/>
<dbReference type="Pfam" id="PF13771">
    <property type="entry name" value="zf-HC5HC2H"/>
    <property type="match status" value="1"/>
</dbReference>
<evidence type="ECO:0000256" key="1">
    <source>
        <dbReference type="ARBA" id="ARBA00022723"/>
    </source>
</evidence>
<feature type="compositionally biased region" description="Basic residues" evidence="5">
    <location>
        <begin position="689"/>
        <end position="707"/>
    </location>
</feature>